<proteinExistence type="predicted"/>
<name>A0A2I2EZY8_ASPCN</name>
<evidence type="ECO:0000256" key="1">
    <source>
        <dbReference type="SAM" id="MobiDB-lite"/>
    </source>
</evidence>
<dbReference type="RefSeq" id="XP_024667973.1">
    <property type="nucleotide sequence ID" value="XM_024816993.1"/>
</dbReference>
<dbReference type="GeneID" id="36524153"/>
<reference evidence="2 3" key="1">
    <citation type="submission" date="2017-12" db="EMBL/GenBank/DDBJ databases">
        <authorList>
            <consortium name="DOE Joint Genome Institute"/>
            <person name="Haridas S."/>
            <person name="Kjaerbolling I."/>
            <person name="Vesth T.C."/>
            <person name="Frisvad J.C."/>
            <person name="Nybo J.L."/>
            <person name="Theobald S."/>
            <person name="Kuo A."/>
            <person name="Bowyer P."/>
            <person name="Matsuda Y."/>
            <person name="Mondo S."/>
            <person name="Lyhne E.K."/>
            <person name="Kogle M.E."/>
            <person name="Clum A."/>
            <person name="Lipzen A."/>
            <person name="Salamov A."/>
            <person name="Ngan C.Y."/>
            <person name="Daum C."/>
            <person name="Chiniquy J."/>
            <person name="Barry K."/>
            <person name="LaButti K."/>
            <person name="Simmons B.A."/>
            <person name="Magnuson J.K."/>
            <person name="Mortensen U.H."/>
            <person name="Larsen T.O."/>
            <person name="Grigoriev I.V."/>
            <person name="Baker S.E."/>
            <person name="Andersen M.R."/>
            <person name="Nordberg H.P."/>
            <person name="Cantor M.N."/>
            <person name="Hua S.X."/>
        </authorList>
    </citation>
    <scope>NUCLEOTIDE SEQUENCE [LARGE SCALE GENOMIC DNA]</scope>
    <source>
        <strain evidence="2 3">CBS 102.13</strain>
    </source>
</reference>
<feature type="region of interest" description="Disordered" evidence="1">
    <location>
        <begin position="184"/>
        <end position="210"/>
    </location>
</feature>
<accession>A0A2I2EZY8</accession>
<dbReference type="EMBL" id="KZ559189">
    <property type="protein sequence ID" value="PLB33961.1"/>
    <property type="molecule type" value="Genomic_DNA"/>
</dbReference>
<dbReference type="AlphaFoldDB" id="A0A2I2EZY8"/>
<sequence length="262" mass="29302">MSLMLEAGKTYTPREDKSTAWGESEKHHLFFFDRFCIAIDRTELLPSLRSAEYELLLVGLHSQRDLKSKPSRSSRCSSSSAASTTTSQGIWANIFQHSPTNDPLEISTRLMPDIELDLKRTFSAIEKWRQPMDLSVRRPQLTRERHSILTSRLLYHISLLASTRKALLHAFAILKLLTDDGESSASSASLPQPASAAGVSGDSDDNRTTESLTFYHRGNNTELLSECAQIYRQISPGWRMVSSFAAAASPMAARPFPLLQRD</sequence>
<keyword evidence="3" id="KW-1185">Reference proteome</keyword>
<gene>
    <name evidence="2" type="ORF">BDW47DRAFT_129451</name>
</gene>
<evidence type="ECO:0000313" key="3">
    <source>
        <dbReference type="Proteomes" id="UP000234585"/>
    </source>
</evidence>
<dbReference type="Proteomes" id="UP000234585">
    <property type="component" value="Unassembled WGS sequence"/>
</dbReference>
<feature type="compositionally biased region" description="Low complexity" evidence="1">
    <location>
        <begin position="184"/>
        <end position="197"/>
    </location>
</feature>
<protein>
    <submittedName>
        <fullName evidence="2">Uncharacterized protein</fullName>
    </submittedName>
</protein>
<dbReference type="OrthoDB" id="654211at2759"/>
<organism evidence="2 3">
    <name type="scientific">Aspergillus candidus</name>
    <dbReference type="NCBI Taxonomy" id="41067"/>
    <lineage>
        <taxon>Eukaryota</taxon>
        <taxon>Fungi</taxon>
        <taxon>Dikarya</taxon>
        <taxon>Ascomycota</taxon>
        <taxon>Pezizomycotina</taxon>
        <taxon>Eurotiomycetes</taxon>
        <taxon>Eurotiomycetidae</taxon>
        <taxon>Eurotiales</taxon>
        <taxon>Aspergillaceae</taxon>
        <taxon>Aspergillus</taxon>
        <taxon>Aspergillus subgen. Circumdati</taxon>
    </lineage>
</organism>
<evidence type="ECO:0000313" key="2">
    <source>
        <dbReference type="EMBL" id="PLB33961.1"/>
    </source>
</evidence>